<dbReference type="OMA" id="YLAPPFG"/>
<dbReference type="GO" id="GO:0006487">
    <property type="term" value="P:protein N-linked glycosylation"/>
    <property type="evidence" value="ECO:0007669"/>
    <property type="project" value="TreeGrafter"/>
</dbReference>
<keyword evidence="6 10" id="KW-0812">Transmembrane</keyword>
<comment type="pathway">
    <text evidence="2 10">Protein modification; protein glycosylation.</text>
</comment>
<keyword evidence="7 10" id="KW-0256">Endoplasmic reticulum</keyword>
<dbReference type="UniPathway" id="UPA00378"/>
<keyword evidence="8 10" id="KW-1133">Transmembrane helix</keyword>
<comment type="caution">
    <text evidence="12">The sequence shown here is derived from an EMBL/GenBank/DDBJ whole genome shotgun (WGS) entry which is preliminary data.</text>
</comment>
<feature type="transmembrane region" description="Helical" evidence="10">
    <location>
        <begin position="238"/>
        <end position="257"/>
    </location>
</feature>
<evidence type="ECO:0000313" key="12">
    <source>
        <dbReference type="EMBL" id="ODN05618.1"/>
    </source>
</evidence>
<evidence type="ECO:0000313" key="13">
    <source>
        <dbReference type="Proteomes" id="UP000094527"/>
    </source>
</evidence>
<dbReference type="OrthoDB" id="1689333at2759"/>
<dbReference type="PANTHER" id="PTHR12413:SF2">
    <property type="entry name" value="DOLICHYL PYROPHOSPHATE GLC1MAN9GLCNAC2 ALPHA-1,3-GLUCOSYLTRANSFERASE-RELATED"/>
    <property type="match status" value="1"/>
</dbReference>
<evidence type="ECO:0000256" key="11">
    <source>
        <dbReference type="SAM" id="MobiDB-lite"/>
    </source>
</evidence>
<organism evidence="12 13">
    <name type="scientific">Orchesella cincta</name>
    <name type="common">Springtail</name>
    <name type="synonym">Podura cincta</name>
    <dbReference type="NCBI Taxonomy" id="48709"/>
    <lineage>
        <taxon>Eukaryota</taxon>
        <taxon>Metazoa</taxon>
        <taxon>Ecdysozoa</taxon>
        <taxon>Arthropoda</taxon>
        <taxon>Hexapoda</taxon>
        <taxon>Collembola</taxon>
        <taxon>Entomobryomorpha</taxon>
        <taxon>Entomobryoidea</taxon>
        <taxon>Orchesellidae</taxon>
        <taxon>Orchesellinae</taxon>
        <taxon>Orchesella</taxon>
    </lineage>
</organism>
<dbReference type="GO" id="GO:0005789">
    <property type="term" value="C:endoplasmic reticulum membrane"/>
    <property type="evidence" value="ECO:0007669"/>
    <property type="project" value="UniProtKB-SubCell"/>
</dbReference>
<comment type="subcellular location">
    <subcellularLocation>
        <location evidence="1 10">Endoplasmic reticulum membrane</location>
        <topology evidence="1 10">Multi-pass membrane protein</topology>
    </subcellularLocation>
</comment>
<evidence type="ECO:0000256" key="6">
    <source>
        <dbReference type="ARBA" id="ARBA00022692"/>
    </source>
</evidence>
<feature type="transmembrane region" description="Helical" evidence="10">
    <location>
        <begin position="321"/>
        <end position="342"/>
    </location>
</feature>
<feature type="transmembrane region" description="Helical" evidence="10">
    <location>
        <begin position="143"/>
        <end position="161"/>
    </location>
</feature>
<keyword evidence="9 10" id="KW-0472">Membrane</keyword>
<feature type="transmembrane region" description="Helical" evidence="10">
    <location>
        <begin position="440"/>
        <end position="459"/>
    </location>
</feature>
<dbReference type="InterPro" id="IPR004856">
    <property type="entry name" value="Glyco_trans_ALG6/ALG8"/>
</dbReference>
<evidence type="ECO:0000256" key="9">
    <source>
        <dbReference type="ARBA" id="ARBA00023136"/>
    </source>
</evidence>
<feature type="transmembrane region" description="Helical" evidence="10">
    <location>
        <begin position="192"/>
        <end position="218"/>
    </location>
</feature>
<feature type="transmembrane region" description="Helical" evidence="10">
    <location>
        <begin position="108"/>
        <end position="131"/>
    </location>
</feature>
<evidence type="ECO:0000256" key="10">
    <source>
        <dbReference type="RuleBase" id="RU363110"/>
    </source>
</evidence>
<feature type="region of interest" description="Disordered" evidence="11">
    <location>
        <begin position="508"/>
        <end position="556"/>
    </location>
</feature>
<accession>A0A1D2NK12</accession>
<gene>
    <name evidence="12" type="ORF">Ocin01_01067</name>
</gene>
<dbReference type="EMBL" id="LJIJ01000020">
    <property type="protein sequence ID" value="ODN05618.1"/>
    <property type="molecule type" value="Genomic_DNA"/>
</dbReference>
<dbReference type="EC" id="2.4.1.-" evidence="10"/>
<protein>
    <recommendedName>
        <fullName evidence="10">Alpha-1,3-glucosyltransferase</fullName>
        <ecNumber evidence="10">2.4.1.-</ecNumber>
    </recommendedName>
</protein>
<evidence type="ECO:0000256" key="3">
    <source>
        <dbReference type="ARBA" id="ARBA00008715"/>
    </source>
</evidence>
<name>A0A1D2NK12_ORCCI</name>
<dbReference type="STRING" id="48709.A0A1D2NK12"/>
<dbReference type="Pfam" id="PF03155">
    <property type="entry name" value="Alg6_Alg8"/>
    <property type="match status" value="1"/>
</dbReference>
<dbReference type="GO" id="GO:0042283">
    <property type="term" value="F:dolichyl pyrophosphate Glc1Man9GlcNAc2 alpha-1,3-glucosyltransferase activity"/>
    <property type="evidence" value="ECO:0007669"/>
    <property type="project" value="TreeGrafter"/>
</dbReference>
<evidence type="ECO:0000256" key="7">
    <source>
        <dbReference type="ARBA" id="ARBA00022824"/>
    </source>
</evidence>
<keyword evidence="4 10" id="KW-0328">Glycosyltransferase</keyword>
<evidence type="ECO:0000256" key="8">
    <source>
        <dbReference type="ARBA" id="ARBA00022989"/>
    </source>
</evidence>
<keyword evidence="13" id="KW-1185">Reference proteome</keyword>
<comment type="similarity">
    <text evidence="3 10">Belongs to the ALG6/ALG8 glucosyltransferase family.</text>
</comment>
<evidence type="ECO:0000256" key="4">
    <source>
        <dbReference type="ARBA" id="ARBA00022676"/>
    </source>
</evidence>
<sequence>MTASSNFSVASYWTAVFAVSCLKLVLLHSYRSTDFEVHRNWLAITHSLPLDKWYYEETSEWTLDYPPFFAYFEWGLSQVAKYFDEGMLKVQNLNHATFETILFQKLSVIVVDFLLAYAVLKCFEASSVLFLTSDKQKSKSESGIPLETLFVLIFCNGGLFLVDQIHFQYNGFLFGIMLLSIAKMLEGKFYLSAFIFASLINFKHIFLYVAPAFGVYLLRRKCFPPNTPLRIGSVISSVFSFAVIGVTVLAASFGPFYQHIPQILKRLFPFQRGLSHAYWAPNVWAGYNTVDWFLNVALKKGKSSVTTGLVGEASLSVLPQVLPLHTFILTVVCMMPALIAIWKRPTPLNFVQGVIATGWTSFMFGYHVHEKAILNVLIPFALLSSHQPNLFFITLVSGTVSLFPLLFTPVEVVLKVLIAILHFSLVCRFIPLSKFRIYELFYLSGFAMVYLCENLGPILLPRFPFLPLILVSDYCLIGIFYSYVKFYWNFWRSIPNNLNVTKSKYDSVPPTPKTPMQFASDSPDSKTRNSPIKPIKRKRQSNVPEPSTRVLRARNK</sequence>
<feature type="transmembrane region" description="Helical" evidence="10">
    <location>
        <begin position="12"/>
        <end position="30"/>
    </location>
</feature>
<feature type="transmembrane region" description="Helical" evidence="10">
    <location>
        <begin position="167"/>
        <end position="185"/>
    </location>
</feature>
<feature type="transmembrane region" description="Helical" evidence="10">
    <location>
        <begin position="413"/>
        <end position="431"/>
    </location>
</feature>
<evidence type="ECO:0000256" key="2">
    <source>
        <dbReference type="ARBA" id="ARBA00004922"/>
    </source>
</evidence>
<dbReference type="PANTHER" id="PTHR12413">
    <property type="entry name" value="DOLICHYL GLYCOSYLTRANSFERASE"/>
    <property type="match status" value="1"/>
</dbReference>
<proteinExistence type="inferred from homology"/>
<reference evidence="12 13" key="1">
    <citation type="journal article" date="2016" name="Genome Biol. Evol.">
        <title>Gene Family Evolution Reflects Adaptation to Soil Environmental Stressors in the Genome of the Collembolan Orchesella cincta.</title>
        <authorList>
            <person name="Faddeeva-Vakhrusheva A."/>
            <person name="Derks M.F."/>
            <person name="Anvar S.Y."/>
            <person name="Agamennone V."/>
            <person name="Suring W."/>
            <person name="Smit S."/>
            <person name="van Straalen N.M."/>
            <person name="Roelofs D."/>
        </authorList>
    </citation>
    <scope>NUCLEOTIDE SEQUENCE [LARGE SCALE GENOMIC DNA]</scope>
    <source>
        <tissue evidence="12">Mixed pool</tissue>
    </source>
</reference>
<keyword evidence="5 10" id="KW-0808">Transferase</keyword>
<evidence type="ECO:0000256" key="5">
    <source>
        <dbReference type="ARBA" id="ARBA00022679"/>
    </source>
</evidence>
<feature type="transmembrane region" description="Helical" evidence="10">
    <location>
        <begin position="465"/>
        <end position="484"/>
    </location>
</feature>
<evidence type="ECO:0000256" key="1">
    <source>
        <dbReference type="ARBA" id="ARBA00004477"/>
    </source>
</evidence>
<dbReference type="AlphaFoldDB" id="A0A1D2NK12"/>
<dbReference type="Proteomes" id="UP000094527">
    <property type="component" value="Unassembled WGS sequence"/>
</dbReference>